<name>F8LAX7_9BACT</name>
<dbReference type="EMBL" id="FR872629">
    <property type="protein sequence ID" value="CCB90639.1"/>
    <property type="molecule type" value="Genomic_DNA"/>
</dbReference>
<evidence type="ECO:0000313" key="1">
    <source>
        <dbReference type="EMBL" id="CCB90639.1"/>
    </source>
</evidence>
<gene>
    <name evidence="1" type="ORF">WCH_BK09210</name>
</gene>
<proteinExistence type="predicted"/>
<dbReference type="AlphaFoldDB" id="F8LAX7"/>
<organism evidence="1">
    <name type="scientific">Waddlia chondrophila 2032/99</name>
    <dbReference type="NCBI Taxonomy" id="765953"/>
    <lineage>
        <taxon>Bacteria</taxon>
        <taxon>Pseudomonadati</taxon>
        <taxon>Chlamydiota</taxon>
        <taxon>Chlamydiia</taxon>
        <taxon>Parachlamydiales</taxon>
        <taxon>Waddliaceae</taxon>
        <taxon>Waddlia</taxon>
    </lineage>
</organism>
<protein>
    <submittedName>
        <fullName evidence="1">Uncharacterized protein</fullName>
    </submittedName>
</protein>
<sequence length="72" mass="8173">MRLMIRLCVVKLIQIMLFVENHVVGSNMVVGMIIFNIEVGLSCGCSLGHMYWRLRLVGQGPLLFRKQQILVG</sequence>
<reference evidence="1" key="1">
    <citation type="submission" date="2011-05" db="EMBL/GenBank/DDBJ databases">
        <title>Unity in variety -- the pan-genome of the Chlamydiae.</title>
        <authorList>
            <person name="Collingro A."/>
            <person name="Tischler P."/>
            <person name="Weinmaier T."/>
            <person name="Penz T."/>
            <person name="Heinz E."/>
            <person name="Brunham R.C."/>
            <person name="Read T.D."/>
            <person name="Bavoil P.M."/>
            <person name="Sachse K."/>
            <person name="Kahane S."/>
            <person name="Friedman M.G."/>
            <person name="Rattei T."/>
            <person name="Myers G.S.A."/>
            <person name="Horn M."/>
        </authorList>
    </citation>
    <scope>NUCLEOTIDE SEQUENCE</scope>
    <source>
        <strain evidence="1">2032/99</strain>
    </source>
</reference>
<accession>F8LAX7</accession>